<name>A0A7I7K5U6_9MYCO</name>
<organism evidence="2 3">
    <name type="scientific">Mycolicibacterium duvalii</name>
    <dbReference type="NCBI Taxonomy" id="39688"/>
    <lineage>
        <taxon>Bacteria</taxon>
        <taxon>Bacillati</taxon>
        <taxon>Actinomycetota</taxon>
        <taxon>Actinomycetes</taxon>
        <taxon>Mycobacteriales</taxon>
        <taxon>Mycobacteriaceae</taxon>
        <taxon>Mycolicibacterium</taxon>
    </lineage>
</organism>
<dbReference type="RefSeq" id="WP_133117686.1">
    <property type="nucleotide sequence ID" value="NZ_AP022563.1"/>
</dbReference>
<protein>
    <submittedName>
        <fullName evidence="2">Uncharacterized protein</fullName>
    </submittedName>
</protein>
<feature type="chain" id="PRO_5029739968" evidence="1">
    <location>
        <begin position="30"/>
        <end position="82"/>
    </location>
</feature>
<proteinExistence type="predicted"/>
<keyword evidence="1" id="KW-0732">Signal</keyword>
<keyword evidence="3" id="KW-1185">Reference proteome</keyword>
<dbReference type="EMBL" id="AP022563">
    <property type="protein sequence ID" value="BBX19520.1"/>
    <property type="molecule type" value="Genomic_DNA"/>
</dbReference>
<evidence type="ECO:0000313" key="3">
    <source>
        <dbReference type="Proteomes" id="UP000467006"/>
    </source>
</evidence>
<evidence type="ECO:0000256" key="1">
    <source>
        <dbReference type="SAM" id="SignalP"/>
    </source>
</evidence>
<dbReference type="KEGG" id="mdu:MDUV_43800"/>
<dbReference type="Proteomes" id="UP000467006">
    <property type="component" value="Chromosome"/>
</dbReference>
<evidence type="ECO:0000313" key="2">
    <source>
        <dbReference type="EMBL" id="BBX19520.1"/>
    </source>
</evidence>
<sequence>MSHMPTWKVVTVGAALTGLGVVGAGAASAASEPVPAAHAAIGSSALDWVFADDRSVVSFAAMDDSWDDSWDDSPWDDSPYDD</sequence>
<gene>
    <name evidence="2" type="ORF">MDUV_43800</name>
</gene>
<accession>A0A7I7K5U6</accession>
<dbReference type="AlphaFoldDB" id="A0A7I7K5U6"/>
<reference evidence="2 3" key="1">
    <citation type="journal article" date="2019" name="Emerg. Microbes Infect.">
        <title>Comprehensive subspecies identification of 175 nontuberculous mycobacteria species based on 7547 genomic profiles.</title>
        <authorList>
            <person name="Matsumoto Y."/>
            <person name="Kinjo T."/>
            <person name="Motooka D."/>
            <person name="Nabeya D."/>
            <person name="Jung N."/>
            <person name="Uechi K."/>
            <person name="Horii T."/>
            <person name="Iida T."/>
            <person name="Fujita J."/>
            <person name="Nakamura S."/>
        </authorList>
    </citation>
    <scope>NUCLEOTIDE SEQUENCE [LARGE SCALE GENOMIC DNA]</scope>
    <source>
        <strain evidence="2 3">JCM 6396</strain>
    </source>
</reference>
<feature type="signal peptide" evidence="1">
    <location>
        <begin position="1"/>
        <end position="29"/>
    </location>
</feature>